<evidence type="ECO:0000259" key="6">
    <source>
        <dbReference type="PROSITE" id="PS50983"/>
    </source>
</evidence>
<dbReference type="Proteomes" id="UP000373269">
    <property type="component" value="Chromosome"/>
</dbReference>
<dbReference type="Pfam" id="PF01497">
    <property type="entry name" value="Peripla_BP_2"/>
    <property type="match status" value="1"/>
</dbReference>
<proteinExistence type="inferred from homology"/>
<dbReference type="PANTHER" id="PTHR30532">
    <property type="entry name" value="IRON III DICITRATE-BINDING PERIPLASMIC PROTEIN"/>
    <property type="match status" value="1"/>
</dbReference>
<dbReference type="RefSeq" id="WP_369594083.1">
    <property type="nucleotide sequence ID" value="NZ_CP045835.1"/>
</dbReference>
<dbReference type="InterPro" id="IPR002491">
    <property type="entry name" value="ABC_transptr_periplasmic_BD"/>
</dbReference>
<evidence type="ECO:0000256" key="4">
    <source>
        <dbReference type="ARBA" id="ARBA00022729"/>
    </source>
</evidence>
<comment type="subcellular location">
    <subcellularLocation>
        <location evidence="1">Cell membrane</location>
        <topology evidence="1">Lipid-anchor</topology>
    </subcellularLocation>
</comment>
<evidence type="ECO:0000313" key="7">
    <source>
        <dbReference type="EMBL" id="QGG53578.1"/>
    </source>
</evidence>
<feature type="signal peptide" evidence="5">
    <location>
        <begin position="1"/>
        <end position="22"/>
    </location>
</feature>
<dbReference type="PANTHER" id="PTHR30532:SF26">
    <property type="entry name" value="IRON(3+)-HYDROXAMATE-BINDING PROTEIN FHUD"/>
    <property type="match status" value="1"/>
</dbReference>
<accession>A0ABX6DIW9</accession>
<keyword evidence="4 5" id="KW-0732">Signal</keyword>
<dbReference type="SUPFAM" id="SSF53807">
    <property type="entry name" value="Helical backbone' metal receptor"/>
    <property type="match status" value="1"/>
</dbReference>
<evidence type="ECO:0000256" key="3">
    <source>
        <dbReference type="ARBA" id="ARBA00022448"/>
    </source>
</evidence>
<dbReference type="EMBL" id="CP045835">
    <property type="protein sequence ID" value="QGG53578.1"/>
    <property type="molecule type" value="Genomic_DNA"/>
</dbReference>
<dbReference type="PROSITE" id="PS50983">
    <property type="entry name" value="FE_B12_PBP"/>
    <property type="match status" value="1"/>
</dbReference>
<dbReference type="Gene3D" id="3.40.50.1980">
    <property type="entry name" value="Nitrogenase molybdenum iron protein domain"/>
    <property type="match status" value="2"/>
</dbReference>
<evidence type="ECO:0000256" key="2">
    <source>
        <dbReference type="ARBA" id="ARBA00008814"/>
    </source>
</evidence>
<feature type="chain" id="PRO_5047387737" evidence="5">
    <location>
        <begin position="23"/>
        <end position="324"/>
    </location>
</feature>
<organism evidence="7 8">
    <name type="scientific">Lysinibacillus pakistanensis</name>
    <dbReference type="NCBI Taxonomy" id="759811"/>
    <lineage>
        <taxon>Bacteria</taxon>
        <taxon>Bacillati</taxon>
        <taxon>Bacillota</taxon>
        <taxon>Bacilli</taxon>
        <taxon>Bacillales</taxon>
        <taxon>Bacillaceae</taxon>
        <taxon>Lysinibacillus</taxon>
    </lineage>
</organism>
<evidence type="ECO:0000256" key="1">
    <source>
        <dbReference type="ARBA" id="ARBA00004193"/>
    </source>
</evidence>
<dbReference type="PROSITE" id="PS51257">
    <property type="entry name" value="PROKAR_LIPOPROTEIN"/>
    <property type="match status" value="1"/>
</dbReference>
<comment type="similarity">
    <text evidence="2">Belongs to the bacterial solute-binding protein 8 family.</text>
</comment>
<dbReference type="InterPro" id="IPR051313">
    <property type="entry name" value="Bact_iron-sidero_bind"/>
</dbReference>
<evidence type="ECO:0000256" key="5">
    <source>
        <dbReference type="SAM" id="SignalP"/>
    </source>
</evidence>
<sequence>MNKYIKKSVMIMLLISLLLVMAACGSKNEDTSQEQEGTKDDKESTTTRIVTDSVGRKVQIPMDPQRVIVDWDLGHVLAVGVVPVASTTKVIDYGEFLKDYYQGKDIVDLGNEDAVSLETAASLKPDLIITFAEKNIEQYKKIAPTIVFSTASYDNVEAEIIAIGEMLNHQEDAKKFIVDYTARAKVAEEKIKAVIPEGITFSLFTLAEKEIAVIPSGNSGGEAMYDLLKLKAPTSIQKLIEDSNGDWQKQRISWEIVGDYVGDYVGVLDYGQEYETTFTWENLNVVKNNKVITFDGKYFFSADPISVINQAEHMAEQIIKLVQK</sequence>
<reference evidence="7 8" key="1">
    <citation type="submission" date="2019-11" db="EMBL/GenBank/DDBJ databases">
        <title>Whole Genome Sequencing and Comparative Genomic Analyses of Lysinibacillus pakistanensis LZH-9, a Halotolerant Strain with Excellent COD Removal Capability.</title>
        <authorList>
            <person name="Zhou H."/>
        </authorList>
    </citation>
    <scope>NUCLEOTIDE SEQUENCE [LARGE SCALE GENOMIC DNA]</scope>
    <source>
        <strain evidence="7 8">LZH-9</strain>
    </source>
</reference>
<evidence type="ECO:0000313" key="8">
    <source>
        <dbReference type="Proteomes" id="UP000373269"/>
    </source>
</evidence>
<gene>
    <name evidence="7" type="ORF">GDS87_23100</name>
</gene>
<keyword evidence="8" id="KW-1185">Reference proteome</keyword>
<feature type="domain" description="Fe/B12 periplasmic-binding" evidence="6">
    <location>
        <begin position="56"/>
        <end position="322"/>
    </location>
</feature>
<name>A0ABX6DIW9_9BACI</name>
<protein>
    <submittedName>
        <fullName evidence="7">ABC transporter substrate-binding protein</fullName>
    </submittedName>
</protein>
<keyword evidence="3" id="KW-0813">Transport</keyword>